<reference evidence="2" key="1">
    <citation type="journal article" date="2023" name="Mol. Phylogenet. Evol.">
        <title>Genome-scale phylogeny and comparative genomics of the fungal order Sordariales.</title>
        <authorList>
            <person name="Hensen N."/>
            <person name="Bonometti L."/>
            <person name="Westerberg I."/>
            <person name="Brannstrom I.O."/>
            <person name="Guillou S."/>
            <person name="Cros-Aarteil S."/>
            <person name="Calhoun S."/>
            <person name="Haridas S."/>
            <person name="Kuo A."/>
            <person name="Mondo S."/>
            <person name="Pangilinan J."/>
            <person name="Riley R."/>
            <person name="LaButti K."/>
            <person name="Andreopoulos B."/>
            <person name="Lipzen A."/>
            <person name="Chen C."/>
            <person name="Yan M."/>
            <person name="Daum C."/>
            <person name="Ng V."/>
            <person name="Clum A."/>
            <person name="Steindorff A."/>
            <person name="Ohm R.A."/>
            <person name="Martin F."/>
            <person name="Silar P."/>
            <person name="Natvig D.O."/>
            <person name="Lalanne C."/>
            <person name="Gautier V."/>
            <person name="Ament-Velasquez S.L."/>
            <person name="Kruys A."/>
            <person name="Hutchinson M.I."/>
            <person name="Powell A.J."/>
            <person name="Barry K."/>
            <person name="Miller A.N."/>
            <person name="Grigoriev I.V."/>
            <person name="Debuchy R."/>
            <person name="Gladieux P."/>
            <person name="Hiltunen Thoren M."/>
            <person name="Johannesson H."/>
        </authorList>
    </citation>
    <scope>NUCLEOTIDE SEQUENCE</scope>
    <source>
        <strain evidence="2">CBS 990.96</strain>
    </source>
</reference>
<gene>
    <name evidence="2" type="ORF">QBC38DRAFT_500012</name>
</gene>
<organism evidence="2 3">
    <name type="scientific">Podospora fimiseda</name>
    <dbReference type="NCBI Taxonomy" id="252190"/>
    <lineage>
        <taxon>Eukaryota</taxon>
        <taxon>Fungi</taxon>
        <taxon>Dikarya</taxon>
        <taxon>Ascomycota</taxon>
        <taxon>Pezizomycotina</taxon>
        <taxon>Sordariomycetes</taxon>
        <taxon>Sordariomycetidae</taxon>
        <taxon>Sordariales</taxon>
        <taxon>Podosporaceae</taxon>
        <taxon>Podospora</taxon>
    </lineage>
</organism>
<sequence length="137" mass="15374">MLFFLLLFLPLLVSSRPQDLNKSPTNYATLYPSHCAESTSTIDTHSASGFFIGAHYTDYTNYVTRTWTTIYPSPEPTSFPTTVKLTHISSATNENWATLSNGRVEHNFVTMVVVSFEYEKELKSRPVGLEGGCRRLG</sequence>
<reference evidence="2" key="2">
    <citation type="submission" date="2023-05" db="EMBL/GenBank/DDBJ databases">
        <authorList>
            <consortium name="Lawrence Berkeley National Laboratory"/>
            <person name="Steindorff A."/>
            <person name="Hensen N."/>
            <person name="Bonometti L."/>
            <person name="Westerberg I."/>
            <person name="Brannstrom I.O."/>
            <person name="Guillou S."/>
            <person name="Cros-Aarteil S."/>
            <person name="Calhoun S."/>
            <person name="Haridas S."/>
            <person name="Kuo A."/>
            <person name="Mondo S."/>
            <person name="Pangilinan J."/>
            <person name="Riley R."/>
            <person name="Labutti K."/>
            <person name="Andreopoulos B."/>
            <person name="Lipzen A."/>
            <person name="Chen C."/>
            <person name="Yanf M."/>
            <person name="Daum C."/>
            <person name="Ng V."/>
            <person name="Clum A."/>
            <person name="Ohm R."/>
            <person name="Martin F."/>
            <person name="Silar P."/>
            <person name="Natvig D."/>
            <person name="Lalanne C."/>
            <person name="Gautier V."/>
            <person name="Ament-Velasquez S.L."/>
            <person name="Kruys A."/>
            <person name="Hutchinson M.I."/>
            <person name="Powell A.J."/>
            <person name="Barry K."/>
            <person name="Miller A.N."/>
            <person name="Grigoriev I.V."/>
            <person name="Debuchy R."/>
            <person name="Gladieux P."/>
            <person name="Thoren M.H."/>
            <person name="Johannesson H."/>
        </authorList>
    </citation>
    <scope>NUCLEOTIDE SEQUENCE</scope>
    <source>
        <strain evidence="2">CBS 990.96</strain>
    </source>
</reference>
<comment type="caution">
    <text evidence="2">The sequence shown here is derived from an EMBL/GenBank/DDBJ whole genome shotgun (WGS) entry which is preliminary data.</text>
</comment>
<evidence type="ECO:0000313" key="2">
    <source>
        <dbReference type="EMBL" id="KAK4226848.1"/>
    </source>
</evidence>
<feature type="chain" id="PRO_5042928049" evidence="1">
    <location>
        <begin position="16"/>
        <end position="137"/>
    </location>
</feature>
<feature type="signal peptide" evidence="1">
    <location>
        <begin position="1"/>
        <end position="15"/>
    </location>
</feature>
<evidence type="ECO:0000313" key="3">
    <source>
        <dbReference type="Proteomes" id="UP001301958"/>
    </source>
</evidence>
<keyword evidence="3" id="KW-1185">Reference proteome</keyword>
<dbReference type="Proteomes" id="UP001301958">
    <property type="component" value="Unassembled WGS sequence"/>
</dbReference>
<proteinExistence type="predicted"/>
<dbReference type="EMBL" id="MU865341">
    <property type="protein sequence ID" value="KAK4226848.1"/>
    <property type="molecule type" value="Genomic_DNA"/>
</dbReference>
<name>A0AAN7GY62_9PEZI</name>
<evidence type="ECO:0000256" key="1">
    <source>
        <dbReference type="SAM" id="SignalP"/>
    </source>
</evidence>
<keyword evidence="1" id="KW-0732">Signal</keyword>
<accession>A0AAN7GY62</accession>
<dbReference type="AlphaFoldDB" id="A0AAN7GY62"/>
<protein>
    <submittedName>
        <fullName evidence="2">Uncharacterized protein</fullName>
    </submittedName>
</protein>